<dbReference type="InterPro" id="IPR004875">
    <property type="entry name" value="DDE_SF_endonuclease_dom"/>
</dbReference>
<dbReference type="Proteomes" id="UP000789831">
    <property type="component" value="Unassembled WGS sequence"/>
</dbReference>
<dbReference type="InterPro" id="IPR009057">
    <property type="entry name" value="Homeodomain-like_sf"/>
</dbReference>
<dbReference type="AlphaFoldDB" id="A0A9N9DYI3"/>
<evidence type="ECO:0000313" key="3">
    <source>
        <dbReference type="Proteomes" id="UP000789831"/>
    </source>
</evidence>
<dbReference type="GO" id="GO:0003676">
    <property type="term" value="F:nucleic acid binding"/>
    <property type="evidence" value="ECO:0007669"/>
    <property type="project" value="InterPro"/>
</dbReference>
<keyword evidence="3" id="KW-1185">Reference proteome</keyword>
<dbReference type="SUPFAM" id="SSF46689">
    <property type="entry name" value="Homeodomain-like"/>
    <property type="match status" value="1"/>
</dbReference>
<protein>
    <submittedName>
        <fullName evidence="2">2207_t:CDS:1</fullName>
    </submittedName>
</protein>
<feature type="non-terminal residue" evidence="2">
    <location>
        <position position="122"/>
    </location>
</feature>
<evidence type="ECO:0000259" key="1">
    <source>
        <dbReference type="Pfam" id="PF03184"/>
    </source>
</evidence>
<dbReference type="EMBL" id="CAJVPL010005362">
    <property type="protein sequence ID" value="CAG8657358.1"/>
    <property type="molecule type" value="Genomic_DNA"/>
</dbReference>
<proteinExistence type="predicted"/>
<dbReference type="OrthoDB" id="5576901at2759"/>
<sequence>MYQRKEANSSLTIDELSEEYGCDQSTVSKILKAKHEPMKFTQLEDALSIWTYQVFSQNKILTDGLLQLQARKFAELLNISEENLGAKYEANKKAWMTSEIFGHWIKFLNTINHLKCKKILVL</sequence>
<dbReference type="Gene3D" id="1.10.10.60">
    <property type="entry name" value="Homeodomain-like"/>
    <property type="match status" value="2"/>
</dbReference>
<gene>
    <name evidence="2" type="ORF">AGERDE_LOCUS11658</name>
</gene>
<feature type="domain" description="DDE-1" evidence="1">
    <location>
        <begin position="71"/>
        <end position="122"/>
    </location>
</feature>
<reference evidence="2" key="1">
    <citation type="submission" date="2021-06" db="EMBL/GenBank/DDBJ databases">
        <authorList>
            <person name="Kallberg Y."/>
            <person name="Tangrot J."/>
            <person name="Rosling A."/>
        </authorList>
    </citation>
    <scope>NUCLEOTIDE SEQUENCE</scope>
    <source>
        <strain evidence="2">MT106</strain>
    </source>
</reference>
<evidence type="ECO:0000313" key="2">
    <source>
        <dbReference type="EMBL" id="CAG8657358.1"/>
    </source>
</evidence>
<comment type="caution">
    <text evidence="2">The sequence shown here is derived from an EMBL/GenBank/DDBJ whole genome shotgun (WGS) entry which is preliminary data.</text>
</comment>
<name>A0A9N9DYI3_9GLOM</name>
<accession>A0A9N9DYI3</accession>
<organism evidence="2 3">
    <name type="scientific">Ambispora gerdemannii</name>
    <dbReference type="NCBI Taxonomy" id="144530"/>
    <lineage>
        <taxon>Eukaryota</taxon>
        <taxon>Fungi</taxon>
        <taxon>Fungi incertae sedis</taxon>
        <taxon>Mucoromycota</taxon>
        <taxon>Glomeromycotina</taxon>
        <taxon>Glomeromycetes</taxon>
        <taxon>Archaeosporales</taxon>
        <taxon>Ambisporaceae</taxon>
        <taxon>Ambispora</taxon>
    </lineage>
</organism>
<dbReference type="Pfam" id="PF03184">
    <property type="entry name" value="DDE_1"/>
    <property type="match status" value="1"/>
</dbReference>